<dbReference type="EMBL" id="MRCU01000004">
    <property type="protein sequence ID" value="RKK19606.1"/>
    <property type="molecule type" value="Genomic_DNA"/>
</dbReference>
<proteinExistence type="predicted"/>
<reference evidence="1 2" key="1">
    <citation type="journal article" date="2018" name="Sci. Rep.">
        <title>Characterisation of pathogen-specific regions and novel effector candidates in Fusarium oxysporum f. sp. cepae.</title>
        <authorList>
            <person name="Armitage A.D."/>
            <person name="Taylor A."/>
            <person name="Sobczyk M.K."/>
            <person name="Baxter L."/>
            <person name="Greenfield B.P."/>
            <person name="Bates H.J."/>
            <person name="Wilson F."/>
            <person name="Jackson A.C."/>
            <person name="Ott S."/>
            <person name="Harrison R.J."/>
            <person name="Clarkson J.P."/>
        </authorList>
    </citation>
    <scope>NUCLEOTIDE SEQUENCE [LARGE SCALE GENOMIC DNA]</scope>
    <source>
        <strain evidence="1 2">FoC_Fus2</strain>
    </source>
</reference>
<evidence type="ECO:0000313" key="2">
    <source>
        <dbReference type="Proteomes" id="UP000270866"/>
    </source>
</evidence>
<dbReference type="Proteomes" id="UP000270866">
    <property type="component" value="Chromosome 7"/>
</dbReference>
<evidence type="ECO:0000313" key="1">
    <source>
        <dbReference type="EMBL" id="RKK19606.1"/>
    </source>
</evidence>
<protein>
    <submittedName>
        <fullName evidence="1">Uncharacterized protein</fullName>
    </submittedName>
</protein>
<sequence>MSPKQLSPELLADMPAMMAASRSNLQALVLILSKELGRTINICHHPQITVVDVSIEDAFQYFEDQAGTQFLGLAAYFITNRGLESATNLLCDIFDAQQWRLSDGKLVEAHRWKHHIGSLLNFTSEKLEPDVGPSGQGHIQTGRVGMDIRFELRHNEVKISGEGKLSDFNVKEERY</sequence>
<gene>
    <name evidence="1" type="ORF">BFJ65_g6321</name>
</gene>
<organism evidence="1 2">
    <name type="scientific">Fusarium oxysporum f. sp. cepae</name>
    <dbReference type="NCBI Taxonomy" id="396571"/>
    <lineage>
        <taxon>Eukaryota</taxon>
        <taxon>Fungi</taxon>
        <taxon>Dikarya</taxon>
        <taxon>Ascomycota</taxon>
        <taxon>Pezizomycotina</taxon>
        <taxon>Sordariomycetes</taxon>
        <taxon>Hypocreomycetidae</taxon>
        <taxon>Hypocreales</taxon>
        <taxon>Nectriaceae</taxon>
        <taxon>Fusarium</taxon>
        <taxon>Fusarium oxysporum species complex</taxon>
    </lineage>
</organism>
<comment type="caution">
    <text evidence="1">The sequence shown here is derived from an EMBL/GenBank/DDBJ whole genome shotgun (WGS) entry which is preliminary data.</text>
</comment>
<accession>A0A3L6NM18</accession>
<dbReference type="AlphaFoldDB" id="A0A3L6NM18"/>
<name>A0A3L6NM18_FUSOX</name>